<dbReference type="Proteomes" id="UP000215215">
    <property type="component" value="Unassembled WGS sequence"/>
</dbReference>
<sequence length="331" mass="36209">MSKGGRVGIKFVSTGRYLPDKVLTNFDLEKMVDTSDEWIRTRTGIKERRIAPSEMATSDMVTEAARIALDRANLKPEDIDCIIVATVTPDNAYPSTACWVQKNLGLKHFPAFDIEAACSGFLYGVIVAKSLLESKAATRVLVSGAETMSRAVNWEDRETCVLFGDGAGVAILELSNDESDILSYNWAADGNLGELLIQPAGGSRLPPSHETIDKKLHSVFMQGADVFKNAVRWMADSAERALRDAGMTKDDIDLYIPHQANIRIIESTIKRVGIPKEKTVITIDRFANISAATVPIAIDCAVEEGRLKRGDIVLLNTFGGGFTWGAMVVKW</sequence>
<dbReference type="NCBIfam" id="NF006829">
    <property type="entry name" value="PRK09352.1"/>
    <property type="match status" value="1"/>
</dbReference>
<protein>
    <recommendedName>
        <fullName evidence="3 12">Beta-ketoacyl-[acyl-carrier-protein] synthase III</fullName>
        <shortName evidence="12">Beta-ketoacyl-ACP synthase III</shortName>
        <shortName evidence="12">KAS III</shortName>
        <ecNumber evidence="3 12">2.3.1.180</ecNumber>
    </recommendedName>
    <alternativeName>
        <fullName evidence="12">3-oxoacyl-[acyl-carrier-protein] synthase 3</fullName>
    </alternativeName>
    <alternativeName>
        <fullName evidence="12">3-oxoacyl-[acyl-carrier-protein] synthase III</fullName>
    </alternativeName>
</protein>
<comment type="catalytic activity">
    <reaction evidence="11">
        <text>malonyl-[ACP] + acetyl-CoA + H(+) = 3-oxobutanoyl-[ACP] + CO2 + CoA</text>
        <dbReference type="Rhea" id="RHEA:12080"/>
        <dbReference type="Rhea" id="RHEA-COMP:9623"/>
        <dbReference type="Rhea" id="RHEA-COMP:9625"/>
        <dbReference type="ChEBI" id="CHEBI:15378"/>
        <dbReference type="ChEBI" id="CHEBI:16526"/>
        <dbReference type="ChEBI" id="CHEBI:57287"/>
        <dbReference type="ChEBI" id="CHEBI:57288"/>
        <dbReference type="ChEBI" id="CHEBI:78449"/>
        <dbReference type="ChEBI" id="CHEBI:78450"/>
        <dbReference type="EC" id="2.3.1.180"/>
    </reaction>
    <physiologicalReaction direction="left-to-right" evidence="11">
        <dbReference type="Rhea" id="RHEA:12081"/>
    </physiologicalReaction>
</comment>
<feature type="domain" description="Beta-ketoacyl-[acyl-carrier-protein] synthase III C-terminal" evidence="13">
    <location>
        <begin position="242"/>
        <end position="331"/>
    </location>
</feature>
<feature type="domain" description="Beta-ketoacyl-[acyl-carrier-protein] synthase III N-terminal" evidence="14">
    <location>
        <begin position="112"/>
        <end position="190"/>
    </location>
</feature>
<dbReference type="HAMAP" id="MF_01815">
    <property type="entry name" value="FabH"/>
    <property type="match status" value="1"/>
</dbReference>
<reference evidence="15 16" key="1">
    <citation type="submission" date="2017-07" db="EMBL/GenBank/DDBJ databases">
        <title>Recovery of genomes from metagenomes via a dereplication, aggregation, and scoring strategy.</title>
        <authorList>
            <person name="Sieber C.M."/>
            <person name="Probst A.J."/>
            <person name="Sharrar A."/>
            <person name="Thomas B.C."/>
            <person name="Hess M."/>
            <person name="Tringe S.G."/>
            <person name="Banfield J.F."/>
        </authorList>
    </citation>
    <scope>NUCLEOTIDE SEQUENCE [LARGE SCALE GENOMIC DNA]</scope>
    <source>
        <strain evidence="15">JGI_Cruoil_03_44_89</strain>
    </source>
</reference>
<organism evidence="15 16">
    <name type="scientific">candidate division WOR-3 bacterium JGI_Cruoil_03_44_89</name>
    <dbReference type="NCBI Taxonomy" id="1973748"/>
    <lineage>
        <taxon>Bacteria</taxon>
        <taxon>Bacteria division WOR-3</taxon>
    </lineage>
</organism>
<feature type="active site" evidence="12">
    <location>
        <position position="258"/>
    </location>
</feature>
<evidence type="ECO:0000259" key="13">
    <source>
        <dbReference type="Pfam" id="PF08541"/>
    </source>
</evidence>
<dbReference type="Pfam" id="PF08545">
    <property type="entry name" value="ACP_syn_III"/>
    <property type="match status" value="1"/>
</dbReference>
<keyword evidence="9 12" id="KW-0275">Fatty acid biosynthesis</keyword>
<keyword evidence="5 12" id="KW-0444">Lipid biosynthesis</keyword>
<comment type="similarity">
    <text evidence="2 12">Belongs to the thiolase-like superfamily. FabH family.</text>
</comment>
<evidence type="ECO:0000256" key="10">
    <source>
        <dbReference type="ARBA" id="ARBA00023315"/>
    </source>
</evidence>
<evidence type="ECO:0000313" key="16">
    <source>
        <dbReference type="Proteomes" id="UP000215215"/>
    </source>
</evidence>
<dbReference type="InterPro" id="IPR016039">
    <property type="entry name" value="Thiolase-like"/>
</dbReference>
<name>A0A235BQF1_UNCW3</name>
<dbReference type="GO" id="GO:0006633">
    <property type="term" value="P:fatty acid biosynthetic process"/>
    <property type="evidence" value="ECO:0007669"/>
    <property type="project" value="UniProtKB-UniRule"/>
</dbReference>
<dbReference type="GO" id="GO:0033818">
    <property type="term" value="F:beta-ketoacyl-acyl-carrier-protein synthase III activity"/>
    <property type="evidence" value="ECO:0007669"/>
    <property type="project" value="UniProtKB-UniRule"/>
</dbReference>
<comment type="domain">
    <text evidence="12">The last Arg residue of the ACP-binding site is essential for the weak association between ACP/AcpP and FabH.</text>
</comment>
<dbReference type="SUPFAM" id="SSF53901">
    <property type="entry name" value="Thiolase-like"/>
    <property type="match status" value="1"/>
</dbReference>
<comment type="subcellular location">
    <subcellularLocation>
        <location evidence="12">Cytoplasm</location>
    </subcellularLocation>
</comment>
<dbReference type="GO" id="GO:0004315">
    <property type="term" value="F:3-oxoacyl-[acyl-carrier-protein] synthase activity"/>
    <property type="evidence" value="ECO:0007669"/>
    <property type="project" value="InterPro"/>
</dbReference>
<dbReference type="Pfam" id="PF08541">
    <property type="entry name" value="ACP_syn_III_C"/>
    <property type="match status" value="1"/>
</dbReference>
<dbReference type="GO" id="GO:0005737">
    <property type="term" value="C:cytoplasm"/>
    <property type="evidence" value="ECO:0007669"/>
    <property type="project" value="UniProtKB-SubCell"/>
</dbReference>
<evidence type="ECO:0000256" key="11">
    <source>
        <dbReference type="ARBA" id="ARBA00051096"/>
    </source>
</evidence>
<comment type="caution">
    <text evidence="15">The sequence shown here is derived from an EMBL/GenBank/DDBJ whole genome shotgun (WGS) entry which is preliminary data.</text>
</comment>
<accession>A0A235BQF1</accession>
<dbReference type="AlphaFoldDB" id="A0A235BQF1"/>
<evidence type="ECO:0000313" key="15">
    <source>
        <dbReference type="EMBL" id="OYD14249.1"/>
    </source>
</evidence>
<evidence type="ECO:0000256" key="9">
    <source>
        <dbReference type="ARBA" id="ARBA00023160"/>
    </source>
</evidence>
<feature type="active site" evidence="12">
    <location>
        <position position="118"/>
    </location>
</feature>
<feature type="region of interest" description="ACP-binding" evidence="12">
    <location>
        <begin position="259"/>
        <end position="263"/>
    </location>
</feature>
<evidence type="ECO:0000256" key="2">
    <source>
        <dbReference type="ARBA" id="ARBA00008642"/>
    </source>
</evidence>
<dbReference type="FunFam" id="3.40.47.10:FF:000004">
    <property type="entry name" value="3-oxoacyl-[acyl-carrier-protein] synthase 3"/>
    <property type="match status" value="1"/>
</dbReference>
<comment type="subunit">
    <text evidence="12">Homodimer.</text>
</comment>
<evidence type="ECO:0000256" key="12">
    <source>
        <dbReference type="HAMAP-Rule" id="MF_01815"/>
    </source>
</evidence>
<dbReference type="GO" id="GO:0044550">
    <property type="term" value="P:secondary metabolite biosynthetic process"/>
    <property type="evidence" value="ECO:0007669"/>
    <property type="project" value="TreeGrafter"/>
</dbReference>
<keyword evidence="10 12" id="KW-0012">Acyltransferase</keyword>
<dbReference type="InterPro" id="IPR013747">
    <property type="entry name" value="ACP_syn_III_C"/>
</dbReference>
<dbReference type="CDD" id="cd00830">
    <property type="entry name" value="KAS_III"/>
    <property type="match status" value="1"/>
</dbReference>
<dbReference type="InterPro" id="IPR013751">
    <property type="entry name" value="ACP_syn_III_N"/>
</dbReference>
<dbReference type="PANTHER" id="PTHR34069">
    <property type="entry name" value="3-OXOACYL-[ACYL-CARRIER-PROTEIN] SYNTHASE 3"/>
    <property type="match status" value="1"/>
</dbReference>
<evidence type="ECO:0000256" key="6">
    <source>
        <dbReference type="ARBA" id="ARBA00022679"/>
    </source>
</evidence>
<evidence type="ECO:0000256" key="3">
    <source>
        <dbReference type="ARBA" id="ARBA00012333"/>
    </source>
</evidence>
<keyword evidence="6 12" id="KW-0808">Transferase</keyword>
<dbReference type="PANTHER" id="PTHR34069:SF2">
    <property type="entry name" value="BETA-KETOACYL-[ACYL-CARRIER-PROTEIN] SYNTHASE III"/>
    <property type="match status" value="1"/>
</dbReference>
<evidence type="ECO:0000256" key="1">
    <source>
        <dbReference type="ARBA" id="ARBA00005194"/>
    </source>
</evidence>
<feature type="active site" evidence="12">
    <location>
        <position position="288"/>
    </location>
</feature>
<evidence type="ECO:0000256" key="4">
    <source>
        <dbReference type="ARBA" id="ARBA00022490"/>
    </source>
</evidence>
<dbReference type="InterPro" id="IPR004655">
    <property type="entry name" value="FabH"/>
</dbReference>
<dbReference type="EC" id="2.3.1.180" evidence="3 12"/>
<dbReference type="EMBL" id="NOZQ01000197">
    <property type="protein sequence ID" value="OYD14249.1"/>
    <property type="molecule type" value="Genomic_DNA"/>
</dbReference>
<keyword evidence="4 12" id="KW-0963">Cytoplasm</keyword>
<keyword evidence="8 12" id="KW-0443">Lipid metabolism</keyword>
<dbReference type="Gene3D" id="3.40.47.10">
    <property type="match status" value="1"/>
</dbReference>
<evidence type="ECO:0000259" key="14">
    <source>
        <dbReference type="Pfam" id="PF08545"/>
    </source>
</evidence>
<keyword evidence="12" id="KW-0511">Multifunctional enzyme</keyword>
<keyword evidence="7 12" id="KW-0276">Fatty acid metabolism</keyword>
<evidence type="ECO:0000256" key="8">
    <source>
        <dbReference type="ARBA" id="ARBA00023098"/>
    </source>
</evidence>
<dbReference type="NCBIfam" id="TIGR00747">
    <property type="entry name" value="fabH"/>
    <property type="match status" value="1"/>
</dbReference>
<evidence type="ECO:0000256" key="7">
    <source>
        <dbReference type="ARBA" id="ARBA00022832"/>
    </source>
</evidence>
<comment type="pathway">
    <text evidence="1 12">Lipid metabolism; fatty acid biosynthesis.</text>
</comment>
<comment type="function">
    <text evidence="12">Catalyzes the condensation reaction of fatty acid synthesis by the addition to an acyl acceptor of two carbons from malonyl-ACP. Catalyzes the first condensation reaction which initiates fatty acid synthesis and may therefore play a role in governing the total rate of fatty acid production. Possesses both acetoacetyl-ACP synthase and acetyl transacylase activities. Its substrate specificity determines the biosynthesis of branched-chain and/or straight-chain of fatty acids.</text>
</comment>
<evidence type="ECO:0000256" key="5">
    <source>
        <dbReference type="ARBA" id="ARBA00022516"/>
    </source>
</evidence>
<gene>
    <name evidence="12" type="primary">fabH</name>
    <name evidence="15" type="ORF">CH333_08650</name>
</gene>
<dbReference type="UniPathway" id="UPA00094"/>
<proteinExistence type="inferred from homology"/>